<dbReference type="KEGG" id="sfiy:F0344_03675"/>
<dbReference type="Proteomes" id="UP000515307">
    <property type="component" value="Chromosome"/>
</dbReference>
<evidence type="ECO:0000313" key="1">
    <source>
        <dbReference type="EMBL" id="QNE73821.1"/>
    </source>
</evidence>
<proteinExistence type="predicted"/>
<dbReference type="RefSeq" id="WP_185297387.1">
    <property type="nucleotide sequence ID" value="NZ_CP045702.1"/>
</dbReference>
<reference evidence="2" key="1">
    <citation type="submission" date="2019-10" db="EMBL/GenBank/DDBJ databases">
        <title>Antimicrobial potential of Antarctic Bacteria.</title>
        <authorList>
            <person name="Benaud N."/>
            <person name="Edwards R.J."/>
            <person name="Ferrari B.C."/>
        </authorList>
    </citation>
    <scope>NUCLEOTIDE SEQUENCE [LARGE SCALE GENOMIC DNA]</scope>
    <source>
        <strain evidence="2">NBSH44</strain>
    </source>
</reference>
<dbReference type="EMBL" id="CP045702">
    <property type="protein sequence ID" value="QNE73821.1"/>
    <property type="molecule type" value="Genomic_DNA"/>
</dbReference>
<organism evidence="1 2">
    <name type="scientific">Streptomyces finlayi</name>
    <dbReference type="NCBI Taxonomy" id="67296"/>
    <lineage>
        <taxon>Bacteria</taxon>
        <taxon>Bacillati</taxon>
        <taxon>Actinomycetota</taxon>
        <taxon>Actinomycetes</taxon>
        <taxon>Kitasatosporales</taxon>
        <taxon>Streptomycetaceae</taxon>
        <taxon>Streptomyces</taxon>
    </lineage>
</organism>
<sequence>MNGVRVAAIASLTPLEELDGDPFLVDTRSQQAMCARWAADQGYVITRQLRAHRLRSDHCALWADVDGGEIDLFVAPNGRILAQALASVSEFTAECERRGVRLELAGFEEPVYTAPSKAGVHRRLSMPTAGYDGC</sequence>
<accession>A0A7G7BEQ6</accession>
<gene>
    <name evidence="1" type="ORF">F0344_03675</name>
</gene>
<protein>
    <recommendedName>
        <fullName evidence="3">Recombinase family protein</fullName>
    </recommendedName>
</protein>
<keyword evidence="2" id="KW-1185">Reference proteome</keyword>
<dbReference type="AlphaFoldDB" id="A0A7G7BEQ6"/>
<evidence type="ECO:0008006" key="3">
    <source>
        <dbReference type="Google" id="ProtNLM"/>
    </source>
</evidence>
<evidence type="ECO:0000313" key="2">
    <source>
        <dbReference type="Proteomes" id="UP000515307"/>
    </source>
</evidence>
<name>A0A7G7BEQ6_9ACTN</name>